<accession>A0A1V9A1F4</accession>
<dbReference type="STRING" id="1962155.B1813_15090"/>
<protein>
    <submittedName>
        <fullName evidence="1">Spore coat protein</fullName>
    </submittedName>
</protein>
<comment type="caution">
    <text evidence="1">The sequence shown here is derived from an EMBL/GenBank/DDBJ whole genome shotgun (WGS) entry which is preliminary data.</text>
</comment>
<keyword evidence="2" id="KW-1185">Reference proteome</keyword>
<evidence type="ECO:0000313" key="1">
    <source>
        <dbReference type="EMBL" id="OQO90848.1"/>
    </source>
</evidence>
<gene>
    <name evidence="1" type="ORF">B1813_15090</name>
</gene>
<sequence length="258" mass="27315">MLPDAMMSPMPSPATVNVVIQARASSTRLPGKVLRPLAGRSVLGWVVRAARAARGVDGVVVATSDAPDDDAVADEARGCGAAVVRGPLDDVLARFLLACEAHPADAVVRLTADCPLHDPALLEQVVALWRASPELDYVSTTLRRTLPRGFDAELVRVPVLAEQAGKPRGPHREHVTSGVVGAPGRYACAGVVVAPRADDLRVTLDTADDWALLDALVAELTRRHGDGPFAWRDVVALLRGRPDLVALNAHVEQKKVTG</sequence>
<dbReference type="Gene3D" id="3.90.550.10">
    <property type="entry name" value="Spore Coat Polysaccharide Biosynthesis Protein SpsA, Chain A"/>
    <property type="match status" value="1"/>
</dbReference>
<dbReference type="SUPFAM" id="SSF53448">
    <property type="entry name" value="Nucleotide-diphospho-sugar transferases"/>
    <property type="match status" value="1"/>
</dbReference>
<dbReference type="InterPro" id="IPR029044">
    <property type="entry name" value="Nucleotide-diphossugar_trans"/>
</dbReference>
<keyword evidence="1" id="KW-0167">Capsid protein</keyword>
<evidence type="ECO:0000313" key="2">
    <source>
        <dbReference type="Proteomes" id="UP000192591"/>
    </source>
</evidence>
<dbReference type="Pfam" id="PF02348">
    <property type="entry name" value="CTP_transf_3"/>
    <property type="match status" value="1"/>
</dbReference>
<dbReference type="InterPro" id="IPR003329">
    <property type="entry name" value="Cytidylyl_trans"/>
</dbReference>
<dbReference type="PANTHER" id="PTHR42866">
    <property type="entry name" value="3-DEOXY-MANNO-OCTULOSONATE CYTIDYLYLTRANSFERASE"/>
    <property type="match status" value="1"/>
</dbReference>
<dbReference type="GO" id="GO:0005829">
    <property type="term" value="C:cytosol"/>
    <property type="evidence" value="ECO:0007669"/>
    <property type="project" value="TreeGrafter"/>
</dbReference>
<dbReference type="AlphaFoldDB" id="A0A1V9A1F4"/>
<dbReference type="Proteomes" id="UP000192591">
    <property type="component" value="Unassembled WGS sequence"/>
</dbReference>
<reference evidence="1 2" key="1">
    <citation type="submission" date="2017-02" db="EMBL/GenBank/DDBJ databases">
        <title>Draft genome of Saccharomonospora sp. 154.</title>
        <authorList>
            <person name="Alonso-Carmona G.S."/>
            <person name="De La Haba R."/>
            <person name="Vera-Gargallo B."/>
            <person name="Sandoval-Trujillo A.H."/>
            <person name="Ramirez-Duran N."/>
            <person name="Ventosa A."/>
        </authorList>
    </citation>
    <scope>NUCLEOTIDE SEQUENCE [LARGE SCALE GENOMIC DNA]</scope>
    <source>
        <strain evidence="1 2">LRS4.154</strain>
    </source>
</reference>
<name>A0A1V9A1F4_SACPI</name>
<dbReference type="PANTHER" id="PTHR42866:SF1">
    <property type="entry name" value="SPORE COAT POLYSACCHARIDE BIOSYNTHESIS PROTEIN SPSF"/>
    <property type="match status" value="1"/>
</dbReference>
<proteinExistence type="predicted"/>
<organism evidence="1 2">
    <name type="scientific">Saccharomonospora piscinae</name>
    <dbReference type="NCBI Taxonomy" id="687388"/>
    <lineage>
        <taxon>Bacteria</taxon>
        <taxon>Bacillati</taxon>
        <taxon>Actinomycetota</taxon>
        <taxon>Actinomycetes</taxon>
        <taxon>Pseudonocardiales</taxon>
        <taxon>Pseudonocardiaceae</taxon>
        <taxon>Saccharomonospora</taxon>
    </lineage>
</organism>
<keyword evidence="1" id="KW-0946">Virion</keyword>
<dbReference type="EMBL" id="MWIH01000006">
    <property type="protein sequence ID" value="OQO90848.1"/>
    <property type="molecule type" value="Genomic_DNA"/>
</dbReference>